<keyword evidence="2 3" id="KW-0175">Coiled coil</keyword>
<dbReference type="Gene3D" id="2.40.50.100">
    <property type="match status" value="2"/>
</dbReference>
<feature type="domain" description="CzcB-like barrel-sandwich hybrid" evidence="4">
    <location>
        <begin position="61"/>
        <end position="282"/>
    </location>
</feature>
<sequence length="378" mass="41982">MKRTLIFSIIALLLTAVSLVYFLRNGSSKAEQNLKTPKIESAKTNLIVAPGIVEAVSEEIEVGAEIAGKLRSVMVEEGNEVVKGQTIAVLENSDYEAQIRTARANVETLRSGRETARARVEQAVADRKRIENGARTEERREARADYERTLPNVENAKRELERRRKLHATGDVSREELERAANAFENARKQSETIKEKFNVVNANARADDLARADAAIRLSETQIREFDASISEAETRVRTAEANLAKTVVRAPISGVVLRRRLKDGESVSPENPTGIVTIADVSALRVRVDLDETDVAKVRENQTAYVTADAFGEQKFAARVVKISRILGRKNFRTERPTEKVDTKILEVLLELNPNQTLPLGLRVDAFIGAASEEKQ</sequence>
<dbReference type="PRINTS" id="PR01490">
    <property type="entry name" value="RTXTOXIND"/>
</dbReference>
<dbReference type="EMBL" id="CADCUR010000243">
    <property type="protein sequence ID" value="CAA9415725.1"/>
    <property type="molecule type" value="Genomic_DNA"/>
</dbReference>
<comment type="subcellular location">
    <subcellularLocation>
        <location evidence="1">Cell envelope</location>
    </subcellularLocation>
</comment>
<proteinExistence type="predicted"/>
<evidence type="ECO:0000313" key="5">
    <source>
        <dbReference type="EMBL" id="CAA9415725.1"/>
    </source>
</evidence>
<evidence type="ECO:0000259" key="4">
    <source>
        <dbReference type="Pfam" id="PF25973"/>
    </source>
</evidence>
<dbReference type="GO" id="GO:0030313">
    <property type="term" value="C:cell envelope"/>
    <property type="evidence" value="ECO:0007669"/>
    <property type="project" value="UniProtKB-SubCell"/>
</dbReference>
<evidence type="ECO:0000256" key="2">
    <source>
        <dbReference type="ARBA" id="ARBA00023054"/>
    </source>
</evidence>
<gene>
    <name evidence="5" type="ORF">AVDCRST_MAG74-2610</name>
</gene>
<dbReference type="Gene3D" id="2.40.30.170">
    <property type="match status" value="1"/>
</dbReference>
<organism evidence="5">
    <name type="scientific">uncultured Pyrinomonadaceae bacterium</name>
    <dbReference type="NCBI Taxonomy" id="2283094"/>
    <lineage>
        <taxon>Bacteria</taxon>
        <taxon>Pseudomonadati</taxon>
        <taxon>Acidobacteriota</taxon>
        <taxon>Blastocatellia</taxon>
        <taxon>Blastocatellales</taxon>
        <taxon>Pyrinomonadaceae</taxon>
        <taxon>environmental samples</taxon>
    </lineage>
</organism>
<dbReference type="PANTHER" id="PTHR32347">
    <property type="entry name" value="EFFLUX SYSTEM COMPONENT YKNX-RELATED"/>
    <property type="match status" value="1"/>
</dbReference>
<dbReference type="PANTHER" id="PTHR32347:SF27">
    <property type="entry name" value="RND EFFLUX PUMP MEMBRANE FUSION PROTEIN BARREL-SANDWICH DOMAIN-CONTAINING PROTEIN"/>
    <property type="match status" value="1"/>
</dbReference>
<protein>
    <submittedName>
        <fullName evidence="5">Probable Co/Zn/Cd efflux system membrane fusion protein</fullName>
    </submittedName>
</protein>
<dbReference type="Pfam" id="PF25973">
    <property type="entry name" value="BSH_CzcB"/>
    <property type="match status" value="1"/>
</dbReference>
<dbReference type="InterPro" id="IPR050465">
    <property type="entry name" value="UPF0194_transport"/>
</dbReference>
<evidence type="ECO:0000256" key="1">
    <source>
        <dbReference type="ARBA" id="ARBA00004196"/>
    </source>
</evidence>
<accession>A0A6J4PH69</accession>
<name>A0A6J4PH69_9BACT</name>
<dbReference type="InterPro" id="IPR058647">
    <property type="entry name" value="BSH_CzcB-like"/>
</dbReference>
<dbReference type="SUPFAM" id="SSF111369">
    <property type="entry name" value="HlyD-like secretion proteins"/>
    <property type="match status" value="2"/>
</dbReference>
<evidence type="ECO:0000256" key="3">
    <source>
        <dbReference type="SAM" id="Coils"/>
    </source>
</evidence>
<reference evidence="5" key="1">
    <citation type="submission" date="2020-02" db="EMBL/GenBank/DDBJ databases">
        <authorList>
            <person name="Meier V. D."/>
        </authorList>
    </citation>
    <scope>NUCLEOTIDE SEQUENCE</scope>
    <source>
        <strain evidence="5">AVDCRST_MAG74</strain>
    </source>
</reference>
<feature type="coiled-coil region" evidence="3">
    <location>
        <begin position="143"/>
        <end position="197"/>
    </location>
</feature>
<dbReference type="AlphaFoldDB" id="A0A6J4PH69"/>
<dbReference type="Gene3D" id="1.10.287.470">
    <property type="entry name" value="Helix hairpin bin"/>
    <property type="match status" value="1"/>
</dbReference>